<dbReference type="PATRIC" id="fig|1300349.4.peg.1644"/>
<dbReference type="Pfam" id="PF13676">
    <property type="entry name" value="TIR_2"/>
    <property type="match status" value="1"/>
</dbReference>
<evidence type="ECO:0000313" key="4">
    <source>
        <dbReference type="EMBL" id="OBV11241.1"/>
    </source>
</evidence>
<comment type="caution">
    <text evidence="4">The sequence shown here is derived from an EMBL/GenBank/DDBJ whole genome shotgun (WGS) entry which is preliminary data.</text>
</comment>
<dbReference type="AlphaFoldDB" id="A0A1A7BHP6"/>
<dbReference type="SUPFAM" id="SSF48452">
    <property type="entry name" value="TPR-like"/>
    <property type="match status" value="1"/>
</dbReference>
<feature type="domain" description="TIR" evidence="3">
    <location>
        <begin position="18"/>
        <end position="125"/>
    </location>
</feature>
<dbReference type="PROSITE" id="PS50005">
    <property type="entry name" value="TPR"/>
    <property type="match status" value="1"/>
</dbReference>
<evidence type="ECO:0000313" key="5">
    <source>
        <dbReference type="Proteomes" id="UP000092484"/>
    </source>
</evidence>
<dbReference type="STRING" id="1300349.I603_1649"/>
<proteinExistence type="predicted"/>
<dbReference type="Gene3D" id="3.40.50.10140">
    <property type="entry name" value="Toll/interleukin-1 receptor homology (TIR) domain"/>
    <property type="match status" value="1"/>
</dbReference>
<keyword evidence="2" id="KW-0472">Membrane</keyword>
<reference evidence="4 5" key="1">
    <citation type="submission" date="2016-06" db="EMBL/GenBank/DDBJ databases">
        <title>Genome sequence of Porphyrobacter dokdonensis DSW-74.</title>
        <authorList>
            <person name="Kim J.F."/>
            <person name="Song J.Y."/>
        </authorList>
    </citation>
    <scope>NUCLEOTIDE SEQUENCE [LARGE SCALE GENOMIC DNA]</scope>
    <source>
        <strain evidence="4 5">DSW-74</strain>
    </source>
</reference>
<gene>
    <name evidence="4" type="ORF">I603_1649</name>
</gene>
<dbReference type="InterPro" id="IPR000157">
    <property type="entry name" value="TIR_dom"/>
</dbReference>
<dbReference type="Proteomes" id="UP000092484">
    <property type="component" value="Unassembled WGS sequence"/>
</dbReference>
<dbReference type="InterPro" id="IPR011990">
    <property type="entry name" value="TPR-like_helical_dom_sf"/>
</dbReference>
<dbReference type="GO" id="GO:0007165">
    <property type="term" value="P:signal transduction"/>
    <property type="evidence" value="ECO:0007669"/>
    <property type="project" value="InterPro"/>
</dbReference>
<dbReference type="Gene3D" id="3.40.50.10070">
    <property type="entry name" value="TolB, N-terminal domain"/>
    <property type="match status" value="1"/>
</dbReference>
<organism evidence="4 5">
    <name type="scientific">Erythrobacter dokdonensis DSW-74</name>
    <dbReference type="NCBI Taxonomy" id="1300349"/>
    <lineage>
        <taxon>Bacteria</taxon>
        <taxon>Pseudomonadati</taxon>
        <taxon>Pseudomonadota</taxon>
        <taxon>Alphaproteobacteria</taxon>
        <taxon>Sphingomonadales</taxon>
        <taxon>Erythrobacteraceae</taxon>
        <taxon>Erythrobacter/Porphyrobacter group</taxon>
        <taxon>Erythrobacter</taxon>
    </lineage>
</organism>
<accession>A0A1A7BHP6</accession>
<feature type="repeat" description="TPR" evidence="1">
    <location>
        <begin position="508"/>
        <end position="541"/>
    </location>
</feature>
<protein>
    <submittedName>
        <fullName evidence="4">Putative adenylate cyclase protein</fullName>
    </submittedName>
</protein>
<evidence type="ECO:0000256" key="1">
    <source>
        <dbReference type="PROSITE-ProRule" id="PRU00339"/>
    </source>
</evidence>
<dbReference type="SUPFAM" id="SSF52200">
    <property type="entry name" value="Toll/Interleukin receptor TIR domain"/>
    <property type="match status" value="1"/>
</dbReference>
<keyword evidence="5" id="KW-1185">Reference proteome</keyword>
<keyword evidence="2" id="KW-1133">Transmembrane helix</keyword>
<feature type="transmembrane region" description="Helical" evidence="2">
    <location>
        <begin position="179"/>
        <end position="202"/>
    </location>
</feature>
<dbReference type="InterPro" id="IPR019734">
    <property type="entry name" value="TPR_rpt"/>
</dbReference>
<keyword evidence="2" id="KW-0812">Transmembrane</keyword>
<name>A0A1A7BHP6_9SPHN</name>
<dbReference type="EMBL" id="LZYB01000003">
    <property type="protein sequence ID" value="OBV11241.1"/>
    <property type="molecule type" value="Genomic_DNA"/>
</dbReference>
<dbReference type="Gene3D" id="1.25.40.10">
    <property type="entry name" value="Tetratricopeptide repeat domain"/>
    <property type="match status" value="2"/>
</dbReference>
<sequence>MVTRNDAEEMPDGPRPTVFLSYSRADLDRSRPVIGLLEDHGFDVWWDGRLEGGENYLATTEGALEAADCVVVLWSKTSVASHWVRDEAQRGRERGCLVPLSLDGTMAPLGFRQFQLLDIAGWSGDPAASQAQKILAAVTRQAGEAPIAGGNASAGAALAPSPSGTVQAAKGITLSRRSAIIGGVGVAGAVALAGAWATGLFAPSAAGAVSMVVLPFANLTGDDSKSWFSNGLSNELRSVLVRNPRLKVAAPTSSGAIAGEDEFAIGRTLGVDHILRGSVQRDEARMRVSAELVQIEGGLVRWAETYDRALEDVFALQSEIAETVALSLVAEVASDEEARTSIAAQQDVGGTASIAAYEAFLRGRALADLSAGVESDRSALAQFDAAIAADPDYAAAHAMRANMLSAIANAASDPADVAPLFAAAIEAAERALALEERLTQGHLALGFALNNGQLNRGAALSHYQAAERLAQGDADALRSVAMFNAYGADPQSAMAMMDRVLPLDPLNARAFRTAGYIALLAHDYSAVVDHMQRALELNPSLASAHFAIANARLMQGDATAALAAAKAEPVSVFSLTARAIAAWELDDAPAAENALSQLVAEYGDASLYQQAQIRAQRGEPSEALALLERAYGSRDPGMLFARNDPLLNPLRGQPAFEDLLLRLSS</sequence>
<evidence type="ECO:0000259" key="3">
    <source>
        <dbReference type="Pfam" id="PF13676"/>
    </source>
</evidence>
<keyword evidence="1" id="KW-0802">TPR repeat</keyword>
<dbReference type="InterPro" id="IPR035897">
    <property type="entry name" value="Toll_tir_struct_dom_sf"/>
</dbReference>
<dbReference type="RefSeq" id="WP_068863892.1">
    <property type="nucleotide sequence ID" value="NZ_LZYB01000003.1"/>
</dbReference>
<evidence type="ECO:0000256" key="2">
    <source>
        <dbReference type="SAM" id="Phobius"/>
    </source>
</evidence>